<keyword evidence="1" id="KW-0472">Membrane</keyword>
<dbReference type="Gene3D" id="1.20.120.1630">
    <property type="match status" value="1"/>
</dbReference>
<protein>
    <recommendedName>
        <fullName evidence="3">Isoprenylcysteine carboxylmethyltransferase family protein</fullName>
    </recommendedName>
</protein>
<feature type="non-terminal residue" evidence="2">
    <location>
        <position position="1"/>
    </location>
</feature>
<organism evidence="2">
    <name type="scientific">marine sediment metagenome</name>
    <dbReference type="NCBI Taxonomy" id="412755"/>
    <lineage>
        <taxon>unclassified sequences</taxon>
        <taxon>metagenomes</taxon>
        <taxon>ecological metagenomes</taxon>
    </lineage>
</organism>
<feature type="transmembrane region" description="Helical" evidence="1">
    <location>
        <begin position="6"/>
        <end position="27"/>
    </location>
</feature>
<dbReference type="AlphaFoldDB" id="X1SUB7"/>
<reference evidence="2" key="1">
    <citation type="journal article" date="2014" name="Front. Microbiol.">
        <title>High frequency of phylogenetically diverse reductive dehalogenase-homologous genes in deep subseafloor sedimentary metagenomes.</title>
        <authorList>
            <person name="Kawai M."/>
            <person name="Futagami T."/>
            <person name="Toyoda A."/>
            <person name="Takaki Y."/>
            <person name="Nishi S."/>
            <person name="Hori S."/>
            <person name="Arai W."/>
            <person name="Tsubouchi T."/>
            <person name="Morono Y."/>
            <person name="Uchiyama I."/>
            <person name="Ito T."/>
            <person name="Fujiyama A."/>
            <person name="Inagaki F."/>
            <person name="Takami H."/>
        </authorList>
    </citation>
    <scope>NUCLEOTIDE SEQUENCE</scope>
    <source>
        <strain evidence="2">Expedition CK06-06</strain>
    </source>
</reference>
<gene>
    <name evidence="2" type="ORF">S12H4_40883</name>
</gene>
<sequence length="60" mass="7054">AIAQPLLLQNWIAGFALLVLFTPLYFIRMPREEQMMLDHFGDEYGRYMARTGRVLPRLRG</sequence>
<evidence type="ECO:0000313" key="2">
    <source>
        <dbReference type="EMBL" id="GAI96667.1"/>
    </source>
</evidence>
<evidence type="ECO:0008006" key="3">
    <source>
        <dbReference type="Google" id="ProtNLM"/>
    </source>
</evidence>
<accession>X1SUB7</accession>
<evidence type="ECO:0000256" key="1">
    <source>
        <dbReference type="SAM" id="Phobius"/>
    </source>
</evidence>
<keyword evidence="1" id="KW-0812">Transmembrane</keyword>
<name>X1SUB7_9ZZZZ</name>
<keyword evidence="1" id="KW-1133">Transmembrane helix</keyword>
<dbReference type="EMBL" id="BARW01024854">
    <property type="protein sequence ID" value="GAI96667.1"/>
    <property type="molecule type" value="Genomic_DNA"/>
</dbReference>
<proteinExistence type="predicted"/>
<comment type="caution">
    <text evidence="2">The sequence shown here is derived from an EMBL/GenBank/DDBJ whole genome shotgun (WGS) entry which is preliminary data.</text>
</comment>